<dbReference type="Gene3D" id="3.30.420.10">
    <property type="entry name" value="Ribonuclease H-like superfamily/Ribonuclease H"/>
    <property type="match status" value="1"/>
</dbReference>
<dbReference type="OrthoDB" id="1431934at2759"/>
<dbReference type="SMART" id="SM00647">
    <property type="entry name" value="IBR"/>
    <property type="match status" value="2"/>
</dbReference>
<keyword evidence="7" id="KW-0808">Transferase</keyword>
<evidence type="ECO:0000256" key="1">
    <source>
        <dbReference type="ARBA" id="ARBA00001798"/>
    </source>
</evidence>
<evidence type="ECO:0000256" key="5">
    <source>
        <dbReference type="ARBA" id="ARBA00005884"/>
    </source>
</evidence>
<dbReference type="GO" id="GO:0061630">
    <property type="term" value="F:ubiquitin protein ligase activity"/>
    <property type="evidence" value="ECO:0007669"/>
    <property type="project" value="UniProtKB-EC"/>
</dbReference>
<dbReference type="InterPro" id="IPR002156">
    <property type="entry name" value="RNaseH_domain"/>
</dbReference>
<dbReference type="AlphaFoldDB" id="A0A565B012"/>
<comment type="catalytic activity">
    <reaction evidence="1">
        <text>[E2 ubiquitin-conjugating enzyme]-S-ubiquitinyl-L-cysteine + [acceptor protein]-L-lysine = [E2 ubiquitin-conjugating enzyme]-L-cysteine + [acceptor protein]-N(6)-ubiquitinyl-L-lysine.</text>
        <dbReference type="EC" id="2.3.2.31"/>
    </reaction>
</comment>
<evidence type="ECO:0000256" key="2">
    <source>
        <dbReference type="ARBA" id="ARBA00001947"/>
    </source>
</evidence>
<dbReference type="InterPro" id="IPR001841">
    <property type="entry name" value="Znf_RING"/>
</dbReference>
<comment type="caution">
    <text evidence="16">The sequence shown here is derived from an EMBL/GenBank/DDBJ whole genome shotgun (WGS) entry which is preliminary data.</text>
</comment>
<dbReference type="SUPFAM" id="SSF57850">
    <property type="entry name" value="RING/U-box"/>
    <property type="match status" value="2"/>
</dbReference>
<evidence type="ECO:0000313" key="16">
    <source>
        <dbReference type="EMBL" id="VVA94957.1"/>
    </source>
</evidence>
<dbReference type="GO" id="GO:0004523">
    <property type="term" value="F:RNA-DNA hybrid ribonuclease activity"/>
    <property type="evidence" value="ECO:0007669"/>
    <property type="project" value="InterPro"/>
</dbReference>
<keyword evidence="11" id="KW-0833">Ubl conjugation pathway</keyword>
<evidence type="ECO:0000313" key="17">
    <source>
        <dbReference type="Proteomes" id="UP000489600"/>
    </source>
</evidence>
<evidence type="ECO:0000256" key="3">
    <source>
        <dbReference type="ARBA" id="ARBA00003976"/>
    </source>
</evidence>
<keyword evidence="12" id="KW-0862">Zinc</keyword>
<feature type="domain" description="RING-type" evidence="14">
    <location>
        <begin position="188"/>
        <end position="232"/>
    </location>
</feature>
<dbReference type="PROSITE" id="PS00518">
    <property type="entry name" value="ZF_RING_1"/>
    <property type="match status" value="1"/>
</dbReference>
<evidence type="ECO:0000256" key="13">
    <source>
        <dbReference type="PROSITE-ProRule" id="PRU00175"/>
    </source>
</evidence>
<accession>A0A565B012</accession>
<dbReference type="InterPro" id="IPR044066">
    <property type="entry name" value="TRIAD_supradom"/>
</dbReference>
<dbReference type="InterPro" id="IPR002867">
    <property type="entry name" value="IBR_dom"/>
</dbReference>
<sequence length="401" mass="45137">MDNDLELARQKLDLVSLENPKPQPGGESSTKTHTYRLYSKCLVSEELIKDDTMLVGGSGLSLCDSNDNSKWETNKALRNRVLLAHPEAAELAAIIYGLKWALELGVESIQFFCDDSMILDYLTHKAAPNESIVATLLEKVVLLQTRFTSCQALAARRDINSVIKLARDAIASQTRWRDGDTNTEYETCPACYAHVSPRDKLEVSGCFHRICYTCIRDCVSSELARGDTVLCPYPDCKKELVLEDCRGIVDDDAINLMIHRKKEKAIPILDRVYCPKPSCNFLMSDRDLALGYSIDPRQKSVARKCVECGLCFCKKCHVPWHYKKTCDEFKKSESYLTSDAALFESLVKTQGWMKCPQCATVVQQNGGCKRITCRHCNHKFCYTCGAACTKKKMTCKCRPVD</sequence>
<keyword evidence="17" id="KW-1185">Reference proteome</keyword>
<comment type="cofactor">
    <cofactor evidence="2">
        <name>Zn(2+)</name>
        <dbReference type="ChEBI" id="CHEBI:29105"/>
    </cofactor>
</comment>
<evidence type="ECO:0000256" key="6">
    <source>
        <dbReference type="ARBA" id="ARBA00012251"/>
    </source>
</evidence>
<evidence type="ECO:0000256" key="12">
    <source>
        <dbReference type="ARBA" id="ARBA00022833"/>
    </source>
</evidence>
<dbReference type="Gene3D" id="3.30.40.10">
    <property type="entry name" value="Zinc/RING finger domain, C3HC4 (zinc finger)"/>
    <property type="match status" value="1"/>
</dbReference>
<reference evidence="16" key="1">
    <citation type="submission" date="2019-07" db="EMBL/GenBank/DDBJ databases">
        <authorList>
            <person name="Dittberner H."/>
        </authorList>
    </citation>
    <scope>NUCLEOTIDE SEQUENCE [LARGE SCALE GENOMIC DNA]</scope>
</reference>
<organism evidence="16 17">
    <name type="scientific">Arabis nemorensis</name>
    <dbReference type="NCBI Taxonomy" id="586526"/>
    <lineage>
        <taxon>Eukaryota</taxon>
        <taxon>Viridiplantae</taxon>
        <taxon>Streptophyta</taxon>
        <taxon>Embryophyta</taxon>
        <taxon>Tracheophyta</taxon>
        <taxon>Spermatophyta</taxon>
        <taxon>Magnoliopsida</taxon>
        <taxon>eudicotyledons</taxon>
        <taxon>Gunneridae</taxon>
        <taxon>Pentapetalae</taxon>
        <taxon>rosids</taxon>
        <taxon>malvids</taxon>
        <taxon>Brassicales</taxon>
        <taxon>Brassicaceae</taxon>
        <taxon>Arabideae</taxon>
        <taxon>Arabis</taxon>
    </lineage>
</organism>
<dbReference type="GO" id="GO:0016567">
    <property type="term" value="P:protein ubiquitination"/>
    <property type="evidence" value="ECO:0007669"/>
    <property type="project" value="UniProtKB-UniPathway"/>
</dbReference>
<dbReference type="InterPro" id="IPR036397">
    <property type="entry name" value="RNaseH_sf"/>
</dbReference>
<dbReference type="GO" id="GO:0008270">
    <property type="term" value="F:zinc ion binding"/>
    <property type="evidence" value="ECO:0007669"/>
    <property type="project" value="UniProtKB-KW"/>
</dbReference>
<evidence type="ECO:0000259" key="14">
    <source>
        <dbReference type="PROSITE" id="PS50089"/>
    </source>
</evidence>
<keyword evidence="10 13" id="KW-0863">Zinc-finger</keyword>
<evidence type="ECO:0000256" key="7">
    <source>
        <dbReference type="ARBA" id="ARBA00022679"/>
    </source>
</evidence>
<dbReference type="PROSITE" id="PS50089">
    <property type="entry name" value="ZF_RING_2"/>
    <property type="match status" value="1"/>
</dbReference>
<dbReference type="Pfam" id="PF13456">
    <property type="entry name" value="RVT_3"/>
    <property type="match status" value="1"/>
</dbReference>
<gene>
    <name evidence="16" type="ORF">ANE_LOCUS5402</name>
</gene>
<dbReference type="CDD" id="cd22584">
    <property type="entry name" value="Rcat_RBR_unk"/>
    <property type="match status" value="1"/>
</dbReference>
<keyword evidence="8" id="KW-0479">Metal-binding</keyword>
<evidence type="ECO:0000256" key="8">
    <source>
        <dbReference type="ARBA" id="ARBA00022723"/>
    </source>
</evidence>
<dbReference type="Gene3D" id="1.20.120.1750">
    <property type="match status" value="1"/>
</dbReference>
<dbReference type="PROSITE" id="PS51873">
    <property type="entry name" value="TRIAD"/>
    <property type="match status" value="1"/>
</dbReference>
<dbReference type="Pfam" id="PF01485">
    <property type="entry name" value="IBR"/>
    <property type="match status" value="2"/>
</dbReference>
<comment type="function">
    <text evidence="3">Might act as an E3 ubiquitin-protein ligase, or as part of E3 complex, which accepts ubiquitin from specific E2 ubiquitin-conjugating enzymes and then transfers it to substrates.</text>
</comment>
<evidence type="ECO:0000256" key="9">
    <source>
        <dbReference type="ARBA" id="ARBA00022737"/>
    </source>
</evidence>
<dbReference type="UniPathway" id="UPA00143"/>
<evidence type="ECO:0000256" key="11">
    <source>
        <dbReference type="ARBA" id="ARBA00022786"/>
    </source>
</evidence>
<dbReference type="Proteomes" id="UP000489600">
    <property type="component" value="Unassembled WGS sequence"/>
</dbReference>
<protein>
    <recommendedName>
        <fullName evidence="6">RBR-type E3 ubiquitin transferase</fullName>
        <ecNumber evidence="6">2.3.2.31</ecNumber>
    </recommendedName>
</protein>
<dbReference type="GO" id="GO:0003676">
    <property type="term" value="F:nucleic acid binding"/>
    <property type="evidence" value="ECO:0007669"/>
    <property type="project" value="InterPro"/>
</dbReference>
<comment type="similarity">
    <text evidence="5">Belongs to the RBR family. Ariadne subfamily.</text>
</comment>
<dbReference type="InterPro" id="IPR013083">
    <property type="entry name" value="Znf_RING/FYVE/PHD"/>
</dbReference>
<evidence type="ECO:0000256" key="10">
    <source>
        <dbReference type="ARBA" id="ARBA00022771"/>
    </source>
</evidence>
<name>A0A565B012_9BRAS</name>
<evidence type="ECO:0000256" key="4">
    <source>
        <dbReference type="ARBA" id="ARBA00004906"/>
    </source>
</evidence>
<keyword evidence="9" id="KW-0677">Repeat</keyword>
<dbReference type="EC" id="2.3.2.31" evidence="6"/>
<comment type="pathway">
    <text evidence="4">Protein modification; protein ubiquitination.</text>
</comment>
<feature type="domain" description="RING-type" evidence="15">
    <location>
        <begin position="184"/>
        <end position="401"/>
    </location>
</feature>
<dbReference type="InterPro" id="IPR017907">
    <property type="entry name" value="Znf_RING_CS"/>
</dbReference>
<dbReference type="PANTHER" id="PTHR11685">
    <property type="entry name" value="RBR FAMILY RING FINGER AND IBR DOMAIN-CONTAINING"/>
    <property type="match status" value="1"/>
</dbReference>
<proteinExistence type="inferred from homology"/>
<dbReference type="EMBL" id="CABITT030000002">
    <property type="protein sequence ID" value="VVA94957.1"/>
    <property type="molecule type" value="Genomic_DNA"/>
</dbReference>
<evidence type="ECO:0000259" key="15">
    <source>
        <dbReference type="PROSITE" id="PS51873"/>
    </source>
</evidence>
<dbReference type="InterPro" id="IPR031127">
    <property type="entry name" value="E3_UB_ligase_RBR"/>
</dbReference>